<evidence type="ECO:0000313" key="2">
    <source>
        <dbReference type="EMBL" id="MBA2950268.1"/>
    </source>
</evidence>
<sequence length="94" mass="9986">MPPLIYTERTASRLSWGYVLHPQGIEVISAPGTARGPLVAWGTDPRARFRDTASLWAPDRPIPATTPPKTTARTATPAPAPSPTAAAPARPRAH</sequence>
<proteinExistence type="predicted"/>
<organism evidence="2 3">
    <name type="scientific">Streptomyces himalayensis subsp. himalayensis</name>
    <dbReference type="NCBI Taxonomy" id="2756131"/>
    <lineage>
        <taxon>Bacteria</taxon>
        <taxon>Bacillati</taxon>
        <taxon>Actinomycetota</taxon>
        <taxon>Actinomycetes</taxon>
        <taxon>Kitasatosporales</taxon>
        <taxon>Streptomycetaceae</taxon>
        <taxon>Streptomyces</taxon>
        <taxon>Streptomyces himalayensis</taxon>
    </lineage>
</organism>
<feature type="region of interest" description="Disordered" evidence="1">
    <location>
        <begin position="57"/>
        <end position="94"/>
    </location>
</feature>
<reference evidence="2 3" key="1">
    <citation type="submission" date="2020-07" db="EMBL/GenBank/DDBJ databases">
        <title>Streptomyces isolated from Indian soil.</title>
        <authorList>
            <person name="Mandal S."/>
            <person name="Maiti P.K."/>
        </authorList>
    </citation>
    <scope>NUCLEOTIDE SEQUENCE [LARGE SCALE GENOMIC DNA]</scope>
    <source>
        <strain evidence="2 3">PSKA28</strain>
    </source>
</reference>
<gene>
    <name evidence="2" type="ORF">H1D24_31900</name>
</gene>
<evidence type="ECO:0000256" key="1">
    <source>
        <dbReference type="SAM" id="MobiDB-lite"/>
    </source>
</evidence>
<protein>
    <submittedName>
        <fullName evidence="2">Uncharacterized protein</fullName>
    </submittedName>
</protein>
<comment type="caution">
    <text evidence="2">The sequence shown here is derived from an EMBL/GenBank/DDBJ whole genome shotgun (WGS) entry which is preliminary data.</text>
</comment>
<dbReference type="AlphaFoldDB" id="A0A7W0IC92"/>
<name>A0A7W0IC92_9ACTN</name>
<dbReference type="EMBL" id="JACEHE010000026">
    <property type="protein sequence ID" value="MBA2950268.1"/>
    <property type="molecule type" value="Genomic_DNA"/>
</dbReference>
<evidence type="ECO:0000313" key="3">
    <source>
        <dbReference type="Proteomes" id="UP000545761"/>
    </source>
</evidence>
<feature type="compositionally biased region" description="Low complexity" evidence="1">
    <location>
        <begin position="67"/>
        <end position="94"/>
    </location>
</feature>
<dbReference type="RefSeq" id="WP_181661197.1">
    <property type="nucleotide sequence ID" value="NZ_JACEHE010000026.1"/>
</dbReference>
<accession>A0A7W0IC92</accession>
<dbReference type="Proteomes" id="UP000545761">
    <property type="component" value="Unassembled WGS sequence"/>
</dbReference>